<dbReference type="Proteomes" id="UP000218505">
    <property type="component" value="Chromosome"/>
</dbReference>
<dbReference type="KEGG" id="apre:CNX65_20660"/>
<evidence type="ECO:0000313" key="2">
    <source>
        <dbReference type="EMBL" id="ATE55396.1"/>
    </source>
</evidence>
<evidence type="ECO:0000313" key="3">
    <source>
        <dbReference type="Proteomes" id="UP000218505"/>
    </source>
</evidence>
<dbReference type="InterPro" id="IPR048958">
    <property type="entry name" value="Polysacc_lyase_14"/>
</dbReference>
<dbReference type="AlphaFoldDB" id="A0A290Z8S5"/>
<organism evidence="2 3">
    <name type="scientific">Actinosynnema pretiosum</name>
    <dbReference type="NCBI Taxonomy" id="42197"/>
    <lineage>
        <taxon>Bacteria</taxon>
        <taxon>Bacillati</taxon>
        <taxon>Actinomycetota</taxon>
        <taxon>Actinomycetes</taxon>
        <taxon>Pseudonocardiales</taxon>
        <taxon>Pseudonocardiaceae</taxon>
        <taxon>Actinosynnema</taxon>
    </lineage>
</organism>
<name>A0A290Z8S5_9PSEU</name>
<accession>A0A290Z8S5</accession>
<proteinExistence type="predicted"/>
<dbReference type="Gene3D" id="2.60.120.200">
    <property type="match status" value="1"/>
</dbReference>
<dbReference type="EMBL" id="CP023445">
    <property type="protein sequence ID" value="ATE55396.1"/>
    <property type="molecule type" value="Genomic_DNA"/>
</dbReference>
<keyword evidence="3" id="KW-1185">Reference proteome</keyword>
<feature type="domain" description="Polysaccharide lyase 14" evidence="1">
    <location>
        <begin position="28"/>
        <end position="114"/>
    </location>
</feature>
<evidence type="ECO:0000259" key="1">
    <source>
        <dbReference type="Pfam" id="PF21294"/>
    </source>
</evidence>
<protein>
    <recommendedName>
        <fullName evidence="1">Polysaccharide lyase 14 domain-containing protein</fullName>
    </recommendedName>
</protein>
<sequence length="121" mass="13032">MCAALLVPATAASAATRSNGFERLPSGARAPFALEPAREHRVRQRVRVNTVADGVANQDGAVEVWFDGRKAGERTGLRFVTNADLVDRACFSSFFGGAAGSFAPQHDSWIWHDDVRCPPCS</sequence>
<reference evidence="2" key="1">
    <citation type="submission" date="2017-09" db="EMBL/GenBank/DDBJ databases">
        <title>Complete Genome Sequence of ansamitocin-producing Bacterium Actinosynnema pretiosum X47.</title>
        <authorList>
            <person name="Cao G."/>
            <person name="Zong G."/>
            <person name="Zhong C."/>
            <person name="Fu J."/>
        </authorList>
    </citation>
    <scope>NUCLEOTIDE SEQUENCE [LARGE SCALE GENOMIC DNA]</scope>
    <source>
        <strain evidence="2">X47</strain>
    </source>
</reference>
<dbReference type="Pfam" id="PF21294">
    <property type="entry name" value="Polysacc_lyase_14"/>
    <property type="match status" value="1"/>
</dbReference>
<gene>
    <name evidence="2" type="ORF">CNX65_20660</name>
</gene>